<name>A0A2M8LEL4_9BACT</name>
<evidence type="ECO:0000256" key="1">
    <source>
        <dbReference type="PROSITE-ProRule" id="PRU00339"/>
    </source>
</evidence>
<comment type="caution">
    <text evidence="3">The sequence shown here is derived from an EMBL/GenBank/DDBJ whole genome shotgun (WGS) entry which is preliminary data.</text>
</comment>
<keyword evidence="2" id="KW-0472">Membrane</keyword>
<dbReference type="Proteomes" id="UP000231152">
    <property type="component" value="Unassembled WGS sequence"/>
</dbReference>
<evidence type="ECO:0000313" key="3">
    <source>
        <dbReference type="EMBL" id="PJE75865.1"/>
    </source>
</evidence>
<dbReference type="Gene3D" id="1.25.40.10">
    <property type="entry name" value="Tetratricopeptide repeat domain"/>
    <property type="match status" value="1"/>
</dbReference>
<feature type="transmembrane region" description="Helical" evidence="2">
    <location>
        <begin position="6"/>
        <end position="26"/>
    </location>
</feature>
<evidence type="ECO:0000313" key="4">
    <source>
        <dbReference type="Proteomes" id="UP000231152"/>
    </source>
</evidence>
<dbReference type="InterPro" id="IPR019734">
    <property type="entry name" value="TPR_rpt"/>
</dbReference>
<sequence length="256" mass="29352">MTKRYIVRGLLFIGLLVFLAGGFFVYQKKELVIQTITRGKDGLAQKIENVKSFGVNTYRDAVKSRTVAKFDRRYSDSDSYKDVHRPQIVAALDGIAKTPNDAQLWVDLGSQQYGLQDYAGAEESFLKAYQYAPKATVVLWNLVKLYEVTRDFAKAERYALESVRAFPKLSDGYILEADVYQNYLTEKSYLLPKIYADAFTQTGSDEFLRLSAQYWQGQGNKENAIKYYNEWLRRTPPGVLHDDISNQIRELEGTTK</sequence>
<keyword evidence="2" id="KW-0812">Transmembrane</keyword>
<reference evidence="3 4" key="1">
    <citation type="submission" date="2017-09" db="EMBL/GenBank/DDBJ databases">
        <title>Depth-based differentiation of microbial function through sediment-hosted aquifers and enrichment of novel symbionts in the deep terrestrial subsurface.</title>
        <authorList>
            <person name="Probst A.J."/>
            <person name="Ladd B."/>
            <person name="Jarett J.K."/>
            <person name="Geller-Mcgrath D.E."/>
            <person name="Sieber C.M."/>
            <person name="Emerson J.B."/>
            <person name="Anantharaman K."/>
            <person name="Thomas B.C."/>
            <person name="Malmstrom R."/>
            <person name="Stieglmeier M."/>
            <person name="Klingl A."/>
            <person name="Woyke T."/>
            <person name="Ryan C.M."/>
            <person name="Banfield J.F."/>
        </authorList>
    </citation>
    <scope>NUCLEOTIDE SEQUENCE [LARGE SCALE GENOMIC DNA]</scope>
    <source>
        <strain evidence="3">CG10_big_fil_rev_8_21_14_0_10_48_11</strain>
    </source>
</reference>
<proteinExistence type="predicted"/>
<dbReference type="PROSITE" id="PS50005">
    <property type="entry name" value="TPR"/>
    <property type="match status" value="1"/>
</dbReference>
<protein>
    <submittedName>
        <fullName evidence="3">Uncharacterized protein</fullName>
    </submittedName>
</protein>
<evidence type="ECO:0000256" key="2">
    <source>
        <dbReference type="SAM" id="Phobius"/>
    </source>
</evidence>
<keyword evidence="2" id="KW-1133">Transmembrane helix</keyword>
<gene>
    <name evidence="3" type="ORF">COV04_02885</name>
</gene>
<dbReference type="EMBL" id="PFET01000009">
    <property type="protein sequence ID" value="PJE75865.1"/>
    <property type="molecule type" value="Genomic_DNA"/>
</dbReference>
<dbReference type="SUPFAM" id="SSF48452">
    <property type="entry name" value="TPR-like"/>
    <property type="match status" value="1"/>
</dbReference>
<organism evidence="3 4">
    <name type="scientific">Candidatus Uhrbacteria bacterium CG10_big_fil_rev_8_21_14_0_10_48_11</name>
    <dbReference type="NCBI Taxonomy" id="1975037"/>
    <lineage>
        <taxon>Bacteria</taxon>
        <taxon>Candidatus Uhriibacteriota</taxon>
    </lineage>
</organism>
<dbReference type="InterPro" id="IPR011990">
    <property type="entry name" value="TPR-like_helical_dom_sf"/>
</dbReference>
<feature type="repeat" description="TPR" evidence="1">
    <location>
        <begin position="102"/>
        <end position="135"/>
    </location>
</feature>
<accession>A0A2M8LEL4</accession>
<keyword evidence="1" id="KW-0802">TPR repeat</keyword>
<dbReference type="AlphaFoldDB" id="A0A2M8LEL4"/>